<dbReference type="RefSeq" id="WP_201663415.1">
    <property type="nucleotide sequence ID" value="NZ_JAEQNC010000016.1"/>
</dbReference>
<dbReference type="PROSITE" id="PS50830">
    <property type="entry name" value="TNASE_3"/>
    <property type="match status" value="1"/>
</dbReference>
<dbReference type="InterPro" id="IPR035437">
    <property type="entry name" value="SNase_OB-fold_sf"/>
</dbReference>
<proteinExistence type="predicted"/>
<dbReference type="Proteomes" id="UP000633219">
    <property type="component" value="Unassembled WGS sequence"/>
</dbReference>
<dbReference type="PANTHER" id="PTHR12302:SF26">
    <property type="entry name" value="BLR1266 PROTEIN"/>
    <property type="match status" value="1"/>
</dbReference>
<dbReference type="PANTHER" id="PTHR12302">
    <property type="entry name" value="EBNA2 BINDING PROTEIN P100"/>
    <property type="match status" value="1"/>
</dbReference>
<protein>
    <submittedName>
        <fullName evidence="2">Thermonuclease family protein</fullName>
    </submittedName>
</protein>
<evidence type="ECO:0000259" key="1">
    <source>
        <dbReference type="PROSITE" id="PS50830"/>
    </source>
</evidence>
<dbReference type="SUPFAM" id="SSF50199">
    <property type="entry name" value="Staphylococcal nuclease"/>
    <property type="match status" value="1"/>
</dbReference>
<gene>
    <name evidence="2" type="ORF">JJB09_22895</name>
</gene>
<evidence type="ECO:0000313" key="3">
    <source>
        <dbReference type="Proteomes" id="UP000633219"/>
    </source>
</evidence>
<evidence type="ECO:0000313" key="2">
    <source>
        <dbReference type="EMBL" id="MBL0374865.1"/>
    </source>
</evidence>
<dbReference type="Gene3D" id="2.40.50.90">
    <property type="match status" value="1"/>
</dbReference>
<dbReference type="Pfam" id="PF00565">
    <property type="entry name" value="SNase"/>
    <property type="match status" value="1"/>
</dbReference>
<reference evidence="2" key="1">
    <citation type="submission" date="2021-01" db="EMBL/GenBank/DDBJ databases">
        <title>Rhizobium sp. strain KVB221 16S ribosomal RNA gene Genome sequencing and assembly.</title>
        <authorList>
            <person name="Kang M."/>
        </authorList>
    </citation>
    <scope>NUCLEOTIDE SEQUENCE</scope>
    <source>
        <strain evidence="2">KVB221</strain>
    </source>
</reference>
<dbReference type="AlphaFoldDB" id="A0A936YWP0"/>
<keyword evidence="3" id="KW-1185">Reference proteome</keyword>
<dbReference type="InterPro" id="IPR016071">
    <property type="entry name" value="Staphylococal_nuclease_OB-fold"/>
</dbReference>
<comment type="caution">
    <text evidence="2">The sequence shown here is derived from an EMBL/GenBank/DDBJ whole genome shotgun (WGS) entry which is preliminary data.</text>
</comment>
<name>A0A936YWP0_9HYPH</name>
<organism evidence="2 3">
    <name type="scientific">Rhizobium setariae</name>
    <dbReference type="NCBI Taxonomy" id="2801340"/>
    <lineage>
        <taxon>Bacteria</taxon>
        <taxon>Pseudomonadati</taxon>
        <taxon>Pseudomonadota</taxon>
        <taxon>Alphaproteobacteria</taxon>
        <taxon>Hyphomicrobiales</taxon>
        <taxon>Rhizobiaceae</taxon>
        <taxon>Rhizobium/Agrobacterium group</taxon>
        <taxon>Rhizobium</taxon>
    </lineage>
</organism>
<dbReference type="SMART" id="SM00318">
    <property type="entry name" value="SNc"/>
    <property type="match status" value="1"/>
</dbReference>
<accession>A0A936YWP0</accession>
<dbReference type="EMBL" id="JAEQNC010000016">
    <property type="protein sequence ID" value="MBL0374865.1"/>
    <property type="molecule type" value="Genomic_DNA"/>
</dbReference>
<sequence length="184" mass="20471">MRISRLRDIIVVTCFLMLLLLIAMKLERDNTELFDGTFRAQDGDSLVLGDKRLRLSGIDAPELAQTCLRRGIAWNCGRQAQAALARLVAGGGANCQGNERDKYGRKLVRCYRDDLDINGEMVRMGMAVAFGDYEQEEAEAQSGGSGIWSAEFIRPAEWRKTHQPAGDRETPHVSSFLGALFAFE</sequence>
<feature type="domain" description="TNase-like" evidence="1">
    <location>
        <begin position="42"/>
        <end position="150"/>
    </location>
</feature>